<comment type="caution">
    <text evidence="4">The sequence shown here is derived from an EMBL/GenBank/DDBJ whole genome shotgun (WGS) entry which is preliminary data.</text>
</comment>
<evidence type="ECO:0000313" key="4">
    <source>
        <dbReference type="EMBL" id="MEQ2256259.1"/>
    </source>
</evidence>
<feature type="region of interest" description="Disordered" evidence="1">
    <location>
        <begin position="95"/>
        <end position="127"/>
    </location>
</feature>
<accession>A0ABV0VGT1</accession>
<evidence type="ECO:0000256" key="3">
    <source>
        <dbReference type="SAM" id="SignalP"/>
    </source>
</evidence>
<dbReference type="Proteomes" id="UP001482620">
    <property type="component" value="Unassembled WGS sequence"/>
</dbReference>
<protein>
    <submittedName>
        <fullName evidence="4">Uncharacterized protein</fullName>
    </submittedName>
</protein>
<feature type="signal peptide" evidence="3">
    <location>
        <begin position="1"/>
        <end position="18"/>
    </location>
</feature>
<keyword evidence="2" id="KW-0812">Transmembrane</keyword>
<proteinExistence type="predicted"/>
<feature type="transmembrane region" description="Helical" evidence="2">
    <location>
        <begin position="30"/>
        <end position="50"/>
    </location>
</feature>
<feature type="chain" id="PRO_5047418169" evidence="3">
    <location>
        <begin position="19"/>
        <end position="127"/>
    </location>
</feature>
<sequence length="127" mass="14453">MFIVCLAVTLKSLCTTTSDPAEDKYRVVGTLVILRVNNIMAILPMVVHLLNPDLFYSAVMIWFTLILHCPLMDFLLLVFISKWLLMCLCCCKKRNPAVNNSNRSDTQQGRQLSSEPDMKRETEGDQV</sequence>
<keyword evidence="2" id="KW-0472">Membrane</keyword>
<dbReference type="EMBL" id="JAHRIQ010106752">
    <property type="protein sequence ID" value="MEQ2256259.1"/>
    <property type="molecule type" value="Genomic_DNA"/>
</dbReference>
<feature type="compositionally biased region" description="Polar residues" evidence="1">
    <location>
        <begin position="97"/>
        <end position="114"/>
    </location>
</feature>
<feature type="transmembrane region" description="Helical" evidence="2">
    <location>
        <begin position="62"/>
        <end position="85"/>
    </location>
</feature>
<keyword evidence="2" id="KW-1133">Transmembrane helix</keyword>
<keyword evidence="3" id="KW-0732">Signal</keyword>
<keyword evidence="5" id="KW-1185">Reference proteome</keyword>
<evidence type="ECO:0000313" key="5">
    <source>
        <dbReference type="Proteomes" id="UP001482620"/>
    </source>
</evidence>
<name>A0ABV0VGT1_9TELE</name>
<gene>
    <name evidence="4" type="ORF">ILYODFUR_022487</name>
</gene>
<evidence type="ECO:0000256" key="2">
    <source>
        <dbReference type="SAM" id="Phobius"/>
    </source>
</evidence>
<reference evidence="4 5" key="1">
    <citation type="submission" date="2021-06" db="EMBL/GenBank/DDBJ databases">
        <authorList>
            <person name="Palmer J.M."/>
        </authorList>
    </citation>
    <scope>NUCLEOTIDE SEQUENCE [LARGE SCALE GENOMIC DNA]</scope>
    <source>
        <strain evidence="5">if_2019</strain>
        <tissue evidence="4">Muscle</tissue>
    </source>
</reference>
<organism evidence="4 5">
    <name type="scientific">Ilyodon furcidens</name>
    <name type="common">goldbreast splitfin</name>
    <dbReference type="NCBI Taxonomy" id="33524"/>
    <lineage>
        <taxon>Eukaryota</taxon>
        <taxon>Metazoa</taxon>
        <taxon>Chordata</taxon>
        <taxon>Craniata</taxon>
        <taxon>Vertebrata</taxon>
        <taxon>Euteleostomi</taxon>
        <taxon>Actinopterygii</taxon>
        <taxon>Neopterygii</taxon>
        <taxon>Teleostei</taxon>
        <taxon>Neoteleostei</taxon>
        <taxon>Acanthomorphata</taxon>
        <taxon>Ovalentaria</taxon>
        <taxon>Atherinomorphae</taxon>
        <taxon>Cyprinodontiformes</taxon>
        <taxon>Goodeidae</taxon>
        <taxon>Ilyodon</taxon>
    </lineage>
</organism>
<evidence type="ECO:0000256" key="1">
    <source>
        <dbReference type="SAM" id="MobiDB-lite"/>
    </source>
</evidence>
<feature type="compositionally biased region" description="Basic and acidic residues" evidence="1">
    <location>
        <begin position="116"/>
        <end position="127"/>
    </location>
</feature>